<reference evidence="1" key="1">
    <citation type="journal article" date="2021" name="PeerJ">
        <title>Extensive microbial diversity within the chicken gut microbiome revealed by metagenomics and culture.</title>
        <authorList>
            <person name="Gilroy R."/>
            <person name="Ravi A."/>
            <person name="Getino M."/>
            <person name="Pursley I."/>
            <person name="Horton D.L."/>
            <person name="Alikhan N.F."/>
            <person name="Baker D."/>
            <person name="Gharbi K."/>
            <person name="Hall N."/>
            <person name="Watson M."/>
            <person name="Adriaenssens E.M."/>
            <person name="Foster-Nyarko E."/>
            <person name="Jarju S."/>
            <person name="Secka A."/>
            <person name="Antonio M."/>
            <person name="Oren A."/>
            <person name="Chaudhuri R.R."/>
            <person name="La Ragione R."/>
            <person name="Hildebrand F."/>
            <person name="Pallen M.J."/>
        </authorList>
    </citation>
    <scope>NUCLEOTIDE SEQUENCE</scope>
    <source>
        <strain evidence="1">ChiGjej1B1-14440</strain>
    </source>
</reference>
<proteinExistence type="predicted"/>
<evidence type="ECO:0000313" key="2">
    <source>
        <dbReference type="Proteomes" id="UP000886724"/>
    </source>
</evidence>
<evidence type="ECO:0000313" key="1">
    <source>
        <dbReference type="EMBL" id="HIX81945.1"/>
    </source>
</evidence>
<reference evidence="1" key="2">
    <citation type="submission" date="2021-04" db="EMBL/GenBank/DDBJ databases">
        <authorList>
            <person name="Gilroy R."/>
        </authorList>
    </citation>
    <scope>NUCLEOTIDE SEQUENCE</scope>
    <source>
        <strain evidence="1">ChiGjej1B1-14440</strain>
    </source>
</reference>
<name>A0A9D1XMD6_9FIRM</name>
<comment type="caution">
    <text evidence="1">The sequence shown here is derived from an EMBL/GenBank/DDBJ whole genome shotgun (WGS) entry which is preliminary data.</text>
</comment>
<dbReference type="AlphaFoldDB" id="A0A9D1XMD6"/>
<dbReference type="EMBL" id="DXET01000181">
    <property type="protein sequence ID" value="HIX81945.1"/>
    <property type="molecule type" value="Genomic_DNA"/>
</dbReference>
<protein>
    <submittedName>
        <fullName evidence="1">Uncharacterized protein</fullName>
    </submittedName>
</protein>
<dbReference type="Proteomes" id="UP000886724">
    <property type="component" value="Unassembled WGS sequence"/>
</dbReference>
<accession>A0A9D1XMD6</accession>
<organism evidence="1 2">
    <name type="scientific">Candidatus Erysipelatoclostridium merdavium</name>
    <dbReference type="NCBI Taxonomy" id="2838566"/>
    <lineage>
        <taxon>Bacteria</taxon>
        <taxon>Bacillati</taxon>
        <taxon>Bacillota</taxon>
        <taxon>Erysipelotrichia</taxon>
        <taxon>Erysipelotrichales</taxon>
        <taxon>Erysipelotrichales incertae sedis</taxon>
    </lineage>
</organism>
<sequence>MEITRQEYEAIINNGNDINISKISGCSSTSMDQCEQCHKYYDCHTIAIANDILAAYENDVLKVR</sequence>
<gene>
    <name evidence="1" type="ORF">H9980_08255</name>
</gene>